<dbReference type="PROSITE" id="PS51257">
    <property type="entry name" value="PROKAR_LIPOPROTEIN"/>
    <property type="match status" value="1"/>
</dbReference>
<name>A0AA38NSV8_9AGAR</name>
<sequence length="362" mass="38716">MTGKILNLLALASLAVMACSFGAEPVNALSDSHHARDGLRGHDALAKRKRSVNEKRCKVRSTPADSATASSTSSSSADYTPAPTTTSTWSDSSSSSTWSSTSSSAPAASSSASSSSSSSGSGKGCLAWPNGDQSYLGDYKTDKTSLIYTWGETAPSDAASLGFTFAPQLWGYTNADAFASTVVAGYAKYALFLNEPNESGQSNIDATTAAGLWKQYMEPLKALGYQVGSAATSSNPNGMTWTQDFFTACNGGCNPDFVAVHWYDISADAFMTYVEEWHTAFNLPIWVTEFAYQDFNGNDQGDLATIQSFMGEVTAWMDQQDYVQYYCWFGAMLDMQNVNPLNTLMNSDGSPSALGEQFLYSG</sequence>
<proteinExistence type="predicted"/>
<evidence type="ECO:0000256" key="2">
    <source>
        <dbReference type="SAM" id="SignalP"/>
    </source>
</evidence>
<dbReference type="Gene3D" id="3.20.20.80">
    <property type="entry name" value="Glycosidases"/>
    <property type="match status" value="1"/>
</dbReference>
<dbReference type="PANTHER" id="PTHR34154:SF3">
    <property type="entry name" value="ALKALI-SENSITIVE LINKAGE PROTEIN 1"/>
    <property type="match status" value="1"/>
</dbReference>
<evidence type="ECO:0000259" key="3">
    <source>
        <dbReference type="Pfam" id="PF11790"/>
    </source>
</evidence>
<dbReference type="PANTHER" id="PTHR34154">
    <property type="entry name" value="ALKALI-SENSITIVE LINKAGE PROTEIN 1"/>
    <property type="match status" value="1"/>
</dbReference>
<dbReference type="GO" id="GO:0016787">
    <property type="term" value="F:hydrolase activity"/>
    <property type="evidence" value="ECO:0007669"/>
    <property type="project" value="UniProtKB-KW"/>
</dbReference>
<dbReference type="SUPFAM" id="SSF51445">
    <property type="entry name" value="(Trans)glycosidases"/>
    <property type="match status" value="1"/>
</dbReference>
<evidence type="ECO:0000313" key="5">
    <source>
        <dbReference type="Proteomes" id="UP001163798"/>
    </source>
</evidence>
<dbReference type="AlphaFoldDB" id="A0AA38NSV8"/>
<feature type="compositionally biased region" description="Low complexity" evidence="1">
    <location>
        <begin position="61"/>
        <end position="119"/>
    </location>
</feature>
<reference evidence="4" key="1">
    <citation type="submission" date="2022-08" db="EMBL/GenBank/DDBJ databases">
        <authorList>
            <consortium name="DOE Joint Genome Institute"/>
            <person name="Min B."/>
            <person name="Riley R."/>
            <person name="Sierra-Patev S."/>
            <person name="Naranjo-Ortiz M."/>
            <person name="Looney B."/>
            <person name="Konkel Z."/>
            <person name="Slot J.C."/>
            <person name="Sakamoto Y."/>
            <person name="Steenwyk J.L."/>
            <person name="Rokas A."/>
            <person name="Carro J."/>
            <person name="Camarero S."/>
            <person name="Ferreira P."/>
            <person name="Molpeceres G."/>
            <person name="Ruiz-Duenas F.J."/>
            <person name="Serrano A."/>
            <person name="Henrissat B."/>
            <person name="Drula E."/>
            <person name="Hughes K.W."/>
            <person name="Mata J.L."/>
            <person name="Ishikawa N.K."/>
            <person name="Vargas-Isla R."/>
            <person name="Ushijima S."/>
            <person name="Smith C.A."/>
            <person name="Ahrendt S."/>
            <person name="Andreopoulos W."/>
            <person name="He G."/>
            <person name="Labutti K."/>
            <person name="Lipzen A."/>
            <person name="Ng V."/>
            <person name="Sandor L."/>
            <person name="Barry K."/>
            <person name="Martinez A.T."/>
            <person name="Xiao Y."/>
            <person name="Gibbons J.G."/>
            <person name="Terashima K."/>
            <person name="Hibbett D.S."/>
            <person name="Grigoriev I.V."/>
        </authorList>
    </citation>
    <scope>NUCLEOTIDE SEQUENCE</scope>
    <source>
        <strain evidence="4">TFB10291</strain>
    </source>
</reference>
<dbReference type="Proteomes" id="UP001163798">
    <property type="component" value="Unassembled WGS sequence"/>
</dbReference>
<evidence type="ECO:0000256" key="1">
    <source>
        <dbReference type="SAM" id="MobiDB-lite"/>
    </source>
</evidence>
<dbReference type="Pfam" id="PF11790">
    <property type="entry name" value="Glyco_hydro_cc"/>
    <property type="match status" value="1"/>
</dbReference>
<dbReference type="InterPro" id="IPR017853">
    <property type="entry name" value="GH"/>
</dbReference>
<feature type="region of interest" description="Disordered" evidence="1">
    <location>
        <begin position="42"/>
        <end position="123"/>
    </location>
</feature>
<dbReference type="InterPro" id="IPR024655">
    <property type="entry name" value="Asl1_glyco_hydro_catalytic"/>
</dbReference>
<feature type="compositionally biased region" description="Basic and acidic residues" evidence="1">
    <location>
        <begin position="42"/>
        <end position="56"/>
    </location>
</feature>
<feature type="chain" id="PRO_5041345912" evidence="2">
    <location>
        <begin position="23"/>
        <end position="362"/>
    </location>
</feature>
<keyword evidence="2" id="KW-0732">Signal</keyword>
<dbReference type="GO" id="GO:0009277">
    <property type="term" value="C:fungal-type cell wall"/>
    <property type="evidence" value="ECO:0007669"/>
    <property type="project" value="TreeGrafter"/>
</dbReference>
<accession>A0AA38NSV8</accession>
<dbReference type="GO" id="GO:0071966">
    <property type="term" value="P:fungal-type cell wall polysaccharide metabolic process"/>
    <property type="evidence" value="ECO:0007669"/>
    <property type="project" value="TreeGrafter"/>
</dbReference>
<keyword evidence="5" id="KW-1185">Reference proteome</keyword>
<dbReference type="InterPro" id="IPR053183">
    <property type="entry name" value="ASL1"/>
</dbReference>
<comment type="caution">
    <text evidence="4">The sequence shown here is derived from an EMBL/GenBank/DDBJ whole genome shotgun (WGS) entry which is preliminary data.</text>
</comment>
<dbReference type="EMBL" id="MU793249">
    <property type="protein sequence ID" value="KAJ3790537.1"/>
    <property type="molecule type" value="Genomic_DNA"/>
</dbReference>
<keyword evidence="4" id="KW-0378">Hydrolase</keyword>
<protein>
    <submittedName>
        <fullName evidence="4">Glycosyl hydrolase catalytic core-domain-containing protein</fullName>
    </submittedName>
</protein>
<evidence type="ECO:0000313" key="4">
    <source>
        <dbReference type="EMBL" id="KAJ3790537.1"/>
    </source>
</evidence>
<gene>
    <name evidence="4" type="ORF">GGU10DRAFT_282156</name>
</gene>
<organism evidence="4 5">
    <name type="scientific">Lentinula aff. detonsa</name>
    <dbReference type="NCBI Taxonomy" id="2804958"/>
    <lineage>
        <taxon>Eukaryota</taxon>
        <taxon>Fungi</taxon>
        <taxon>Dikarya</taxon>
        <taxon>Basidiomycota</taxon>
        <taxon>Agaricomycotina</taxon>
        <taxon>Agaricomycetes</taxon>
        <taxon>Agaricomycetidae</taxon>
        <taxon>Agaricales</taxon>
        <taxon>Marasmiineae</taxon>
        <taxon>Omphalotaceae</taxon>
        <taxon>Lentinula</taxon>
    </lineage>
</organism>
<feature type="domain" description="Asl1-like glycosyl hydrolase catalytic" evidence="3">
    <location>
        <begin position="126"/>
        <end position="358"/>
    </location>
</feature>
<feature type="signal peptide" evidence="2">
    <location>
        <begin position="1"/>
        <end position="22"/>
    </location>
</feature>